<keyword evidence="3 5" id="KW-1133">Transmembrane helix</keyword>
<feature type="transmembrane region" description="Helical" evidence="5">
    <location>
        <begin position="115"/>
        <end position="134"/>
    </location>
</feature>
<feature type="transmembrane region" description="Helical" evidence="5">
    <location>
        <begin position="20"/>
        <end position="40"/>
    </location>
</feature>
<evidence type="ECO:0000256" key="1">
    <source>
        <dbReference type="ARBA" id="ARBA00004141"/>
    </source>
</evidence>
<protein>
    <submittedName>
        <fullName evidence="7">10 TM domain-containing transmembrane protein</fullName>
    </submittedName>
</protein>
<dbReference type="EMBL" id="JAOPGA020000144">
    <property type="protein sequence ID" value="KAL0477112.1"/>
    <property type="molecule type" value="Genomic_DNA"/>
</dbReference>
<dbReference type="AlphaFoldDB" id="A0AAW2YLZ5"/>
<keyword evidence="8" id="KW-1185">Reference proteome</keyword>
<feature type="transmembrane region" description="Helical" evidence="5">
    <location>
        <begin position="282"/>
        <end position="300"/>
    </location>
</feature>
<dbReference type="GO" id="GO:0020037">
    <property type="term" value="F:heme binding"/>
    <property type="evidence" value="ECO:0007669"/>
    <property type="project" value="TreeGrafter"/>
</dbReference>
<dbReference type="Gene3D" id="1.20.1250.20">
    <property type="entry name" value="MFS general substrate transporter like domains"/>
    <property type="match status" value="2"/>
</dbReference>
<feature type="domain" description="Major facilitator superfamily (MFS) profile" evidence="6">
    <location>
        <begin position="169"/>
        <end position="373"/>
    </location>
</feature>
<feature type="transmembrane region" description="Helical" evidence="5">
    <location>
        <begin position="347"/>
        <end position="367"/>
    </location>
</feature>
<evidence type="ECO:0000313" key="7">
    <source>
        <dbReference type="EMBL" id="KAL0477112.1"/>
    </source>
</evidence>
<comment type="subcellular location">
    <subcellularLocation>
        <location evidence="1">Membrane</location>
        <topology evidence="1">Multi-pass membrane protein</topology>
    </subcellularLocation>
</comment>
<gene>
    <name evidence="7" type="ORF">AKO1_005933</name>
</gene>
<dbReference type="PANTHER" id="PTHR10924:SF4">
    <property type="entry name" value="GH15861P"/>
    <property type="match status" value="1"/>
</dbReference>
<dbReference type="PROSITE" id="PS50850">
    <property type="entry name" value="MFS"/>
    <property type="match status" value="1"/>
</dbReference>
<feature type="transmembrane region" description="Helical" evidence="5">
    <location>
        <begin position="320"/>
        <end position="340"/>
    </location>
</feature>
<evidence type="ECO:0000256" key="3">
    <source>
        <dbReference type="ARBA" id="ARBA00022989"/>
    </source>
</evidence>
<proteinExistence type="predicted"/>
<comment type="caution">
    <text evidence="7">The sequence shown here is derived from an EMBL/GenBank/DDBJ whole genome shotgun (WGS) entry which is preliminary data.</text>
</comment>
<dbReference type="GO" id="GO:0097037">
    <property type="term" value="P:heme export"/>
    <property type="evidence" value="ECO:0007669"/>
    <property type="project" value="TreeGrafter"/>
</dbReference>
<evidence type="ECO:0000259" key="6">
    <source>
        <dbReference type="PROSITE" id="PS50850"/>
    </source>
</evidence>
<reference evidence="7 8" key="1">
    <citation type="submission" date="2024-03" db="EMBL/GenBank/DDBJ databases">
        <title>The Acrasis kona genome and developmental transcriptomes reveal deep origins of eukaryotic multicellular pathways.</title>
        <authorList>
            <person name="Sheikh S."/>
            <person name="Fu C.-J."/>
            <person name="Brown M.W."/>
            <person name="Baldauf S.L."/>
        </authorList>
    </citation>
    <scope>NUCLEOTIDE SEQUENCE [LARGE SCALE GENOMIC DNA]</scope>
    <source>
        <strain evidence="7 8">ATCC MYA-3509</strain>
    </source>
</reference>
<feature type="transmembrane region" description="Helical" evidence="5">
    <location>
        <begin position="249"/>
        <end position="270"/>
    </location>
</feature>
<dbReference type="InterPro" id="IPR049680">
    <property type="entry name" value="FLVCR1-2_SLC49-like"/>
</dbReference>
<accession>A0AAW2YLZ5</accession>
<dbReference type="GO" id="GO:0015232">
    <property type="term" value="F:heme transmembrane transporter activity"/>
    <property type="evidence" value="ECO:0007669"/>
    <property type="project" value="TreeGrafter"/>
</dbReference>
<dbReference type="InterPro" id="IPR020846">
    <property type="entry name" value="MFS_dom"/>
</dbReference>
<feature type="transmembrane region" description="Helical" evidence="5">
    <location>
        <begin position="47"/>
        <end position="67"/>
    </location>
</feature>
<feature type="transmembrane region" description="Helical" evidence="5">
    <location>
        <begin position="221"/>
        <end position="243"/>
    </location>
</feature>
<feature type="transmembrane region" description="Helical" evidence="5">
    <location>
        <begin position="187"/>
        <end position="209"/>
    </location>
</feature>
<dbReference type="GO" id="GO:0016020">
    <property type="term" value="C:membrane"/>
    <property type="evidence" value="ECO:0007669"/>
    <property type="project" value="UniProtKB-SubCell"/>
</dbReference>
<dbReference type="Proteomes" id="UP001431209">
    <property type="component" value="Unassembled WGS sequence"/>
</dbReference>
<keyword evidence="2 5" id="KW-0812">Transmembrane</keyword>
<feature type="transmembrane region" description="Helical" evidence="5">
    <location>
        <begin position="87"/>
        <end position="108"/>
    </location>
</feature>
<dbReference type="InterPro" id="IPR011701">
    <property type="entry name" value="MFS"/>
</dbReference>
<keyword evidence="4 5" id="KW-0472">Membrane</keyword>
<dbReference type="InterPro" id="IPR036259">
    <property type="entry name" value="MFS_trans_sf"/>
</dbReference>
<evidence type="ECO:0000256" key="5">
    <source>
        <dbReference type="SAM" id="Phobius"/>
    </source>
</evidence>
<evidence type="ECO:0000256" key="4">
    <source>
        <dbReference type="ARBA" id="ARBA00023136"/>
    </source>
</evidence>
<organism evidence="7 8">
    <name type="scientific">Acrasis kona</name>
    <dbReference type="NCBI Taxonomy" id="1008807"/>
    <lineage>
        <taxon>Eukaryota</taxon>
        <taxon>Discoba</taxon>
        <taxon>Heterolobosea</taxon>
        <taxon>Tetramitia</taxon>
        <taxon>Eutetramitia</taxon>
        <taxon>Acrasidae</taxon>
        <taxon>Acrasis</taxon>
    </lineage>
</organism>
<name>A0AAW2YLZ5_9EUKA</name>
<evidence type="ECO:0000256" key="2">
    <source>
        <dbReference type="ARBA" id="ARBA00022692"/>
    </source>
</evidence>
<dbReference type="PANTHER" id="PTHR10924">
    <property type="entry name" value="MAJOR FACILITATOR SUPERFAMILY PROTEIN-RELATED"/>
    <property type="match status" value="1"/>
</dbReference>
<sequence length="373" mass="40015">MIVFIPGSPIGSFVLDKFGMRVGVGFGAVLNTLGVWVRVLGCLTDGLFSLVFLGQTLCAVAQCFLLSTPPKLASSWFSDNEQSKSVAIGSLFNWLGVAIGFFLSSLIVKQNPDMIKLLIIHSIICTVTGLLAVVCFRNRPPTPPSSSANDAAIEEEKIASAPSVKHTWKTRLLSLGVYLKPLQSKSFILLVFGFGSSQGMFYAISTVLDQLLKEHPYQNEVGYIGVVMTLAGIVGAMLFSVLADATGRYVLVLKLSFIGLIISFLLFTLILQFDALLSIKPLIYIGGAILGIMATSNLTLSLDVGVGAVHPVPEATSAAYLLNSAQAFGILFIIMIGELVKRSRVLSLWLGFGITAVFSCLVMFFNAKINRSG</sequence>
<dbReference type="SUPFAM" id="SSF103473">
    <property type="entry name" value="MFS general substrate transporter"/>
    <property type="match status" value="1"/>
</dbReference>
<dbReference type="Pfam" id="PF07690">
    <property type="entry name" value="MFS_1"/>
    <property type="match status" value="1"/>
</dbReference>
<evidence type="ECO:0000313" key="8">
    <source>
        <dbReference type="Proteomes" id="UP001431209"/>
    </source>
</evidence>